<feature type="domain" description="Mechanosensitive ion channel MscS" evidence="7">
    <location>
        <begin position="99"/>
        <end position="161"/>
    </location>
</feature>
<dbReference type="Gene3D" id="2.30.30.60">
    <property type="match status" value="1"/>
</dbReference>
<dbReference type="Gene3D" id="1.10.287.1260">
    <property type="match status" value="1"/>
</dbReference>
<dbReference type="GO" id="GO:0008381">
    <property type="term" value="F:mechanosensitive monoatomic ion channel activity"/>
    <property type="evidence" value="ECO:0007669"/>
    <property type="project" value="InterPro"/>
</dbReference>
<keyword evidence="3 6" id="KW-0812">Transmembrane</keyword>
<dbReference type="SUPFAM" id="SSF50182">
    <property type="entry name" value="Sm-like ribonucleoproteins"/>
    <property type="match status" value="1"/>
</dbReference>
<evidence type="ECO:0000313" key="9">
    <source>
        <dbReference type="Proteomes" id="UP000288024"/>
    </source>
</evidence>
<dbReference type="RefSeq" id="WP_127739537.1">
    <property type="nucleotide sequence ID" value="NZ_CAJCKN010000057.1"/>
</dbReference>
<evidence type="ECO:0000256" key="2">
    <source>
        <dbReference type="ARBA" id="ARBA00022475"/>
    </source>
</evidence>
<dbReference type="GO" id="GO:0005886">
    <property type="term" value="C:plasma membrane"/>
    <property type="evidence" value="ECO:0007669"/>
    <property type="project" value="UniProtKB-SubCell"/>
</dbReference>
<comment type="subcellular location">
    <subcellularLocation>
        <location evidence="1">Cell membrane</location>
    </subcellularLocation>
</comment>
<dbReference type="InterPro" id="IPR010920">
    <property type="entry name" value="LSM_dom_sf"/>
</dbReference>
<evidence type="ECO:0000256" key="6">
    <source>
        <dbReference type="SAM" id="Phobius"/>
    </source>
</evidence>
<evidence type="ECO:0000256" key="1">
    <source>
        <dbReference type="ARBA" id="ARBA00004236"/>
    </source>
</evidence>
<feature type="transmembrane region" description="Helical" evidence="6">
    <location>
        <begin position="58"/>
        <end position="76"/>
    </location>
</feature>
<name>A0A437K8H3_9BACI</name>
<accession>A0A437K8H3</accession>
<dbReference type="AlphaFoldDB" id="A0A437K8H3"/>
<comment type="caution">
    <text evidence="8">The sequence shown here is derived from an EMBL/GenBank/DDBJ whole genome shotgun (WGS) entry which is preliminary data.</text>
</comment>
<gene>
    <name evidence="8" type="ORF">EM808_17765</name>
</gene>
<dbReference type="InterPro" id="IPR023408">
    <property type="entry name" value="MscS_beta-dom_sf"/>
</dbReference>
<keyword evidence="4 6" id="KW-1133">Transmembrane helix</keyword>
<proteinExistence type="predicted"/>
<feature type="transmembrane region" description="Helical" evidence="6">
    <location>
        <begin position="12"/>
        <end position="29"/>
    </location>
</feature>
<evidence type="ECO:0000256" key="4">
    <source>
        <dbReference type="ARBA" id="ARBA00022989"/>
    </source>
</evidence>
<dbReference type="PANTHER" id="PTHR30460:SF1">
    <property type="entry name" value="MECHANOSENSITIVE ION CHANNEL"/>
    <property type="match status" value="1"/>
</dbReference>
<evidence type="ECO:0000256" key="3">
    <source>
        <dbReference type="ARBA" id="ARBA00022692"/>
    </source>
</evidence>
<evidence type="ECO:0000313" key="8">
    <source>
        <dbReference type="EMBL" id="RVT60284.1"/>
    </source>
</evidence>
<dbReference type="Proteomes" id="UP000288024">
    <property type="component" value="Unassembled WGS sequence"/>
</dbReference>
<dbReference type="Pfam" id="PF00924">
    <property type="entry name" value="MS_channel_2nd"/>
    <property type="match status" value="1"/>
</dbReference>
<sequence length="273" mass="31677">MNDISKLLEKFPIKITVAALLIILIVYLIRKFIKIFFDKTSFLDENREETIIHFTNQATKVIGVVFFLLYLLSHFFNLEKLVTGSVVVAGALAVILQHIIRDYIMGLTYLFERQINYGDYIIINGERQGKIEEISMRHLKIRQYDGYLYTVSYSNITELQNGTRGRRRVNESLILNYRQNPDTAFKVMEEVARICNEKYGEYLLKDENGVSVERFQFNQITELNVDFMGHKYSISGLVKEADYVEASKKLRYELALAAYNSDLIMAESTSTSH</sequence>
<reference evidence="8 9" key="1">
    <citation type="submission" date="2019-01" db="EMBL/GenBank/DDBJ databases">
        <title>Bacillus sp. M5HDSG1-1, whole genome shotgun sequence.</title>
        <authorList>
            <person name="Tuo L."/>
        </authorList>
    </citation>
    <scope>NUCLEOTIDE SEQUENCE [LARGE SCALE GENOMIC DNA]</scope>
    <source>
        <strain evidence="8 9">M5HDSG1-1</strain>
    </source>
</reference>
<dbReference type="InterPro" id="IPR045276">
    <property type="entry name" value="YbiO_bact"/>
</dbReference>
<dbReference type="InterPro" id="IPR006685">
    <property type="entry name" value="MscS_channel_2nd"/>
</dbReference>
<protein>
    <submittedName>
        <fullName evidence="8">Mechanosensitive ion channel family protein</fullName>
    </submittedName>
</protein>
<organism evidence="8 9">
    <name type="scientific">Niallia taxi</name>
    <dbReference type="NCBI Taxonomy" id="2499688"/>
    <lineage>
        <taxon>Bacteria</taxon>
        <taxon>Bacillati</taxon>
        <taxon>Bacillota</taxon>
        <taxon>Bacilli</taxon>
        <taxon>Bacillales</taxon>
        <taxon>Bacillaceae</taxon>
        <taxon>Niallia</taxon>
    </lineage>
</organism>
<feature type="transmembrane region" description="Helical" evidence="6">
    <location>
        <begin position="82"/>
        <end position="100"/>
    </location>
</feature>
<dbReference type="PANTHER" id="PTHR30460">
    <property type="entry name" value="MODERATE CONDUCTANCE MECHANOSENSITIVE CHANNEL YBIO"/>
    <property type="match status" value="1"/>
</dbReference>
<keyword evidence="9" id="KW-1185">Reference proteome</keyword>
<keyword evidence="5 6" id="KW-0472">Membrane</keyword>
<evidence type="ECO:0000259" key="7">
    <source>
        <dbReference type="Pfam" id="PF00924"/>
    </source>
</evidence>
<dbReference type="EMBL" id="RZTZ01000007">
    <property type="protein sequence ID" value="RVT60284.1"/>
    <property type="molecule type" value="Genomic_DNA"/>
</dbReference>
<evidence type="ECO:0000256" key="5">
    <source>
        <dbReference type="ARBA" id="ARBA00023136"/>
    </source>
</evidence>
<keyword evidence="2" id="KW-1003">Cell membrane</keyword>